<comment type="caution">
    <text evidence="1">The sequence shown here is derived from an EMBL/GenBank/DDBJ whole genome shotgun (WGS) entry which is preliminary data.</text>
</comment>
<sequence>MSDDWEYEDEWQHPLHAHNDPSLAGVQHLKITIVFQDFVQIVDSGCTMLFLTESIQTSTVLHPLAAMRAVYIGTSQQMFQSYYLDPVRRPLHRDIVSDKWEPCPTEGTNLAPHSYWIPTMYSTDVIRGGEKTAKIEKRRVYCERLEVKNNVSSQ</sequence>
<organism evidence="1 2">
    <name type="scientific">Parelaphostrongylus tenuis</name>
    <name type="common">Meningeal worm</name>
    <dbReference type="NCBI Taxonomy" id="148309"/>
    <lineage>
        <taxon>Eukaryota</taxon>
        <taxon>Metazoa</taxon>
        <taxon>Ecdysozoa</taxon>
        <taxon>Nematoda</taxon>
        <taxon>Chromadorea</taxon>
        <taxon>Rhabditida</taxon>
        <taxon>Rhabditina</taxon>
        <taxon>Rhabditomorpha</taxon>
        <taxon>Strongyloidea</taxon>
        <taxon>Metastrongylidae</taxon>
        <taxon>Parelaphostrongylus</taxon>
    </lineage>
</organism>
<gene>
    <name evidence="1" type="ORF">KIN20_028145</name>
</gene>
<name>A0AAD5R0L6_PARTN</name>
<dbReference type="Proteomes" id="UP001196413">
    <property type="component" value="Unassembled WGS sequence"/>
</dbReference>
<accession>A0AAD5R0L6</accession>
<dbReference type="AlphaFoldDB" id="A0AAD5R0L6"/>
<reference evidence="1" key="1">
    <citation type="submission" date="2021-06" db="EMBL/GenBank/DDBJ databases">
        <title>Parelaphostrongylus tenuis whole genome reference sequence.</title>
        <authorList>
            <person name="Garwood T.J."/>
            <person name="Larsen P.A."/>
            <person name="Fountain-Jones N.M."/>
            <person name="Garbe J.R."/>
            <person name="Macchietto M.G."/>
            <person name="Kania S.A."/>
            <person name="Gerhold R.W."/>
            <person name="Richards J.E."/>
            <person name="Wolf T.M."/>
        </authorList>
    </citation>
    <scope>NUCLEOTIDE SEQUENCE</scope>
    <source>
        <strain evidence="1">MNPRO001-30</strain>
        <tissue evidence="1">Meninges</tissue>
    </source>
</reference>
<dbReference type="EMBL" id="JAHQIW010005830">
    <property type="protein sequence ID" value="KAJ1367269.1"/>
    <property type="molecule type" value="Genomic_DNA"/>
</dbReference>
<protein>
    <submittedName>
        <fullName evidence="1">Uncharacterized protein</fullName>
    </submittedName>
</protein>
<proteinExistence type="predicted"/>
<evidence type="ECO:0000313" key="1">
    <source>
        <dbReference type="EMBL" id="KAJ1367269.1"/>
    </source>
</evidence>
<keyword evidence="2" id="KW-1185">Reference proteome</keyword>
<evidence type="ECO:0000313" key="2">
    <source>
        <dbReference type="Proteomes" id="UP001196413"/>
    </source>
</evidence>